<feature type="transmembrane region" description="Helical" evidence="1">
    <location>
        <begin position="298"/>
        <end position="316"/>
    </location>
</feature>
<feature type="transmembrane region" description="Helical" evidence="1">
    <location>
        <begin position="38"/>
        <end position="56"/>
    </location>
</feature>
<feature type="transmembrane region" description="Helical" evidence="1">
    <location>
        <begin position="168"/>
        <end position="185"/>
    </location>
</feature>
<feature type="transmembrane region" description="Helical" evidence="1">
    <location>
        <begin position="274"/>
        <end position="292"/>
    </location>
</feature>
<reference evidence="2 3" key="1">
    <citation type="submission" date="2017-02" db="EMBL/GenBank/DDBJ databases">
        <title>Natronthermophilus aegyptiacus gen. nov.,sp. nov., an aerobic, extremely halophilic alkalithermophilic archaeon isolated from the athalassohaline Wadi An Natrun, Egypt.</title>
        <authorList>
            <person name="Zhao B."/>
        </authorList>
    </citation>
    <scope>NUCLEOTIDE SEQUENCE [LARGE SCALE GENOMIC DNA]</scope>
    <source>
        <strain evidence="2 3">CGMCC 1.3597</strain>
    </source>
</reference>
<comment type="caution">
    <text evidence="2">The sequence shown here is derived from an EMBL/GenBank/DDBJ whole genome shotgun (WGS) entry which is preliminary data.</text>
</comment>
<evidence type="ECO:0000256" key="1">
    <source>
        <dbReference type="SAM" id="Phobius"/>
    </source>
</evidence>
<sequence length="327" mass="32158">MESTETAGAVQLAGYLTLLVTPAALLATAIGASSAHSSATIGFGVAVVLVGSVSVVSERGRLFETERSARTGTQQDVGTVFAVVLGAVCTYLLSVAGGFGPVLASAVVGVGVGIAVPRMDSQVYCGSFVGMVSPAVIPSLEYLVVAGLIAGGVFVATDEVFGGVGGKLGTIALCGCASIVALTGLEYGAGGAPAWEFAALVVPVAVAGAVVTLLVSVHLGFGAVVGSGVVGVGASVVFPLASSEPAVGTMLAAVAFCASFVGMSSVTRLEMRHVALAGGLCGLVYLVTMPAFDGAGGKLGTVAFIACLAMIGATELETHIRTRLARD</sequence>
<protein>
    <submittedName>
        <fullName evidence="2">Uncharacterized protein</fullName>
    </submittedName>
</protein>
<dbReference type="EMBL" id="MWPH01000001">
    <property type="protein sequence ID" value="OVE86374.1"/>
    <property type="molecule type" value="Genomic_DNA"/>
</dbReference>
<feature type="transmembrane region" description="Helical" evidence="1">
    <location>
        <begin position="12"/>
        <end position="32"/>
    </location>
</feature>
<keyword evidence="1" id="KW-0472">Membrane</keyword>
<accession>A0A202EDP1</accession>
<keyword evidence="3" id="KW-1185">Reference proteome</keyword>
<evidence type="ECO:0000313" key="3">
    <source>
        <dbReference type="Proteomes" id="UP000196084"/>
    </source>
</evidence>
<dbReference type="OrthoDB" id="241667at2157"/>
<organism evidence="2 3">
    <name type="scientific">Natronolimnobius baerhuensis</name>
    <dbReference type="NCBI Taxonomy" id="253108"/>
    <lineage>
        <taxon>Archaea</taxon>
        <taxon>Methanobacteriati</taxon>
        <taxon>Methanobacteriota</taxon>
        <taxon>Stenosarchaea group</taxon>
        <taxon>Halobacteria</taxon>
        <taxon>Halobacteriales</taxon>
        <taxon>Natrialbaceae</taxon>
        <taxon>Natronolimnobius</taxon>
    </lineage>
</organism>
<feature type="transmembrane region" description="Helical" evidence="1">
    <location>
        <begin position="245"/>
        <end position="262"/>
    </location>
</feature>
<evidence type="ECO:0000313" key="2">
    <source>
        <dbReference type="EMBL" id="OVE86374.1"/>
    </source>
</evidence>
<gene>
    <name evidence="2" type="ORF">B2G88_00010</name>
</gene>
<dbReference type="AlphaFoldDB" id="A0A202EDP1"/>
<feature type="transmembrane region" description="Helical" evidence="1">
    <location>
        <begin position="77"/>
        <end position="93"/>
    </location>
</feature>
<proteinExistence type="predicted"/>
<feature type="transmembrane region" description="Helical" evidence="1">
    <location>
        <begin position="197"/>
        <end position="225"/>
    </location>
</feature>
<keyword evidence="1" id="KW-1133">Transmembrane helix</keyword>
<keyword evidence="1" id="KW-0812">Transmembrane</keyword>
<dbReference type="Proteomes" id="UP000196084">
    <property type="component" value="Unassembled WGS sequence"/>
</dbReference>
<name>A0A202EDP1_9EURY</name>
<feature type="transmembrane region" description="Helical" evidence="1">
    <location>
        <begin position="128"/>
        <end position="156"/>
    </location>
</feature>